<dbReference type="EMBL" id="FPHT01000056">
    <property type="protein sequence ID" value="SFV80155.1"/>
    <property type="molecule type" value="Genomic_DNA"/>
</dbReference>
<reference evidence="4" key="1">
    <citation type="submission" date="2016-10" db="EMBL/GenBank/DDBJ databases">
        <authorList>
            <person name="de Groot N.N."/>
        </authorList>
    </citation>
    <scope>NUCLEOTIDE SEQUENCE</scope>
</reference>
<dbReference type="EMBL" id="FPHX01000304">
    <property type="protein sequence ID" value="SFV86661.1"/>
    <property type="molecule type" value="Genomic_DNA"/>
</dbReference>
<proteinExistence type="predicted"/>
<evidence type="ECO:0000313" key="2">
    <source>
        <dbReference type="EMBL" id="SFV80155.1"/>
    </source>
</evidence>
<evidence type="ECO:0000313" key="4">
    <source>
        <dbReference type="EMBL" id="SFV86661.1"/>
    </source>
</evidence>
<organism evidence="4">
    <name type="scientific">hydrothermal vent metagenome</name>
    <dbReference type="NCBI Taxonomy" id="652676"/>
    <lineage>
        <taxon>unclassified sequences</taxon>
        <taxon>metagenomes</taxon>
        <taxon>ecological metagenomes</taxon>
    </lineage>
</organism>
<sequence length="67" mass="7790">MDAVSQESNELSKQRIALQNTFKVYNEANGFSYEEWVNPPAGHFYEGYKKELDEINDKMAPPLQYQS</sequence>
<gene>
    <name evidence="1" type="ORF">MNB_SUP05-11-111</name>
    <name evidence="2" type="ORF">MNB_SUP05-12-183</name>
    <name evidence="3" type="ORF">MNB_SUP05-7-1183</name>
    <name evidence="4" type="ORF">MNB_SUP05-9-480</name>
</gene>
<protein>
    <submittedName>
        <fullName evidence="4">Uncharacterized protein</fullName>
    </submittedName>
</protein>
<accession>A0A1W1DYJ9</accession>
<name>A0A1W1DYJ9_9ZZZZ</name>
<dbReference type="AlphaFoldDB" id="A0A1W1DYJ9"/>
<evidence type="ECO:0000313" key="1">
    <source>
        <dbReference type="EMBL" id="SFV79497.1"/>
    </source>
</evidence>
<evidence type="ECO:0000313" key="3">
    <source>
        <dbReference type="EMBL" id="SFV85734.1"/>
    </source>
</evidence>
<dbReference type="EMBL" id="FPHW01000240">
    <property type="protein sequence ID" value="SFV85734.1"/>
    <property type="molecule type" value="Genomic_DNA"/>
</dbReference>
<dbReference type="EMBL" id="FPHS01000226">
    <property type="protein sequence ID" value="SFV79497.1"/>
    <property type="molecule type" value="Genomic_DNA"/>
</dbReference>